<evidence type="ECO:0000313" key="2">
    <source>
        <dbReference type="Proteomes" id="UP001163223"/>
    </source>
</evidence>
<dbReference type="EMBL" id="CP113520">
    <property type="protein sequence ID" value="WAJ31570.1"/>
    <property type="molecule type" value="Genomic_DNA"/>
</dbReference>
<name>A0ACD4NWU1_9HYPH</name>
<sequence length="798" mass="87505">MNDAAGESLRLAALRSYDILDTPPEQGFDDIVMLASQICGTPIALVTLLDRDRQWFKARAGTDICETPIGSAICRHAIGGSEVLVIPDLAADPRTAANPLVTEPPHMRFYAGAPLATPDGVTLGTICVLDVEPRPDGLTPEQEATLAALARQVMAQLNLRRALAEHQAAESTALTEASRLEAMIATQQAVAVAEADLGIVFQAIAEGALRVIDVADGAVIELRHGEELVYETVAGSLVPHKGRRLPVATSLSGRALREERPFLCTDTWADPDLDQHLVRTLGIRSMITVPVTRRGEPIGVLKVQSGRPDAFSPRDVVMTQMLAGLVASAFGDVAEVRSQRALREADRRYRETFESITEFAVIVMDRGGTVAEWNTGAERIFGWSAEEMRGSDASRFFTPEDSTIDRPRIEMALALRDGHAVDERWHIRKDGERFYASGNMMPLFGDDGEHRGFVKILRDRTAEHQAGERLRASEERFRTILDAVDTAFAILEVRFDADDQPVDYRFVEANPAFVKQSGVDLRGKWVTEYAPNLERFWFETYGRVAATGEPASFENYANTFDRWFDVRAIRIGDPAERKIAIFFNDVSERKRAEQQQGVLNHEISHRLKNTLALVSAIVTQTLRTAPDVASARQILTDRIQALSSAHDLLLTGRSEATSVGDIIRSATRPHDQDGRIDMRGPEVTIGPRAALTLSLICHELSTNAVKYGALSAAAGQVHIAWTTERRLEDGHALLVFEWREVGGPPVSPPKQSSFGTRLIGMGLSSGNGASSTIDYALDGVCCRIVAPLEDLQEIPLDI</sequence>
<reference evidence="1" key="1">
    <citation type="submission" date="2022-11" db="EMBL/GenBank/DDBJ databases">
        <title>beta-Carotene-producing bacterium, Jeongeuplla avenae sp. nov., alleviates the salt stress of Arabidopsis seedlings.</title>
        <authorList>
            <person name="Jiang L."/>
            <person name="Lee J."/>
        </authorList>
    </citation>
    <scope>NUCLEOTIDE SEQUENCE</scope>
    <source>
        <strain evidence="1">DY_R2A_6</strain>
    </source>
</reference>
<proteinExistence type="predicted"/>
<dbReference type="Proteomes" id="UP001163223">
    <property type="component" value="Chromosome"/>
</dbReference>
<evidence type="ECO:0000313" key="1">
    <source>
        <dbReference type="EMBL" id="WAJ31570.1"/>
    </source>
</evidence>
<gene>
    <name evidence="1" type="ORF">OXU80_23610</name>
</gene>
<accession>A0ACD4NWU1</accession>
<keyword evidence="2" id="KW-1185">Reference proteome</keyword>
<protein>
    <submittedName>
        <fullName evidence="1">GAF domain-containing protein</fullName>
    </submittedName>
</protein>
<organism evidence="1 2">
    <name type="scientific">Antarcticirhabdus aurantiaca</name>
    <dbReference type="NCBI Taxonomy" id="2606717"/>
    <lineage>
        <taxon>Bacteria</taxon>
        <taxon>Pseudomonadati</taxon>
        <taxon>Pseudomonadota</taxon>
        <taxon>Alphaproteobacteria</taxon>
        <taxon>Hyphomicrobiales</taxon>
        <taxon>Aurantimonadaceae</taxon>
        <taxon>Antarcticirhabdus</taxon>
    </lineage>
</organism>